<evidence type="ECO:0000313" key="3">
    <source>
        <dbReference type="EMBL" id="MFC4095288.1"/>
    </source>
</evidence>
<feature type="transmembrane region" description="Helical" evidence="2">
    <location>
        <begin position="151"/>
        <end position="177"/>
    </location>
</feature>
<dbReference type="Proteomes" id="UP001595814">
    <property type="component" value="Unassembled WGS sequence"/>
</dbReference>
<name>A0ABV8JRX7_9FLAO</name>
<keyword evidence="2" id="KW-1133">Transmembrane helix</keyword>
<protein>
    <submittedName>
        <fullName evidence="3">YtxH domain-containing protein</fullName>
    </submittedName>
</protein>
<comment type="caution">
    <text evidence="3">The sequence shown here is derived from an EMBL/GenBank/DDBJ whole genome shotgun (WGS) entry which is preliminary data.</text>
</comment>
<gene>
    <name evidence="3" type="ORF">ACFOUT_05355</name>
</gene>
<feature type="compositionally biased region" description="Basic and acidic residues" evidence="1">
    <location>
        <begin position="1"/>
        <end position="12"/>
    </location>
</feature>
<keyword evidence="4" id="KW-1185">Reference proteome</keyword>
<proteinExistence type="predicted"/>
<reference evidence="4" key="1">
    <citation type="journal article" date="2019" name="Int. J. Syst. Evol. Microbiol.">
        <title>The Global Catalogue of Microorganisms (GCM) 10K type strain sequencing project: providing services to taxonomists for standard genome sequencing and annotation.</title>
        <authorList>
            <consortium name="The Broad Institute Genomics Platform"/>
            <consortium name="The Broad Institute Genome Sequencing Center for Infectious Disease"/>
            <person name="Wu L."/>
            <person name="Ma J."/>
        </authorList>
    </citation>
    <scope>NUCLEOTIDE SEQUENCE [LARGE SCALE GENOMIC DNA]</scope>
    <source>
        <strain evidence="4">CECT 7477</strain>
    </source>
</reference>
<feature type="transmembrane region" description="Helical" evidence="2">
    <location>
        <begin position="113"/>
        <end position="131"/>
    </location>
</feature>
<accession>A0ABV8JRX7</accession>
<keyword evidence="2" id="KW-0812">Transmembrane</keyword>
<evidence type="ECO:0000256" key="1">
    <source>
        <dbReference type="SAM" id="MobiDB-lite"/>
    </source>
</evidence>
<sequence length="204" mass="22148">MSDDKNFGKGEGEDAINPLNQGKGDLSSEASDAIDNAKENSDSLGDKAKEKFEDAKEAAEEFSEKAKEKGKEFTEDTKKAANDFANDAKKTANEFADDVKQTFDPNNPDSGKTVAIISHITAIGWIVALIMNSQNKTEFGSFYIRQTLGIWLLTIVLSFIPIVGCFAAIIGLILIIISLVNAANNKMVPIAGLGTYFQDWFKGL</sequence>
<evidence type="ECO:0000313" key="4">
    <source>
        <dbReference type="Proteomes" id="UP001595814"/>
    </source>
</evidence>
<dbReference type="RefSeq" id="WP_192461010.1">
    <property type="nucleotide sequence ID" value="NZ_JACYFJ010000001.1"/>
</dbReference>
<keyword evidence="2" id="KW-0472">Membrane</keyword>
<evidence type="ECO:0000256" key="2">
    <source>
        <dbReference type="SAM" id="Phobius"/>
    </source>
</evidence>
<feature type="region of interest" description="Disordered" evidence="1">
    <location>
        <begin position="1"/>
        <end position="74"/>
    </location>
</feature>
<organism evidence="3 4">
    <name type="scientific">Euzebyella saccharophila</name>
    <dbReference type="NCBI Taxonomy" id="679664"/>
    <lineage>
        <taxon>Bacteria</taxon>
        <taxon>Pseudomonadati</taxon>
        <taxon>Bacteroidota</taxon>
        <taxon>Flavobacteriia</taxon>
        <taxon>Flavobacteriales</taxon>
        <taxon>Flavobacteriaceae</taxon>
        <taxon>Euzebyella</taxon>
    </lineage>
</organism>
<dbReference type="SUPFAM" id="SSF47162">
    <property type="entry name" value="Apolipoprotein"/>
    <property type="match status" value="1"/>
</dbReference>
<dbReference type="Gene3D" id="1.20.120.20">
    <property type="entry name" value="Apolipoprotein"/>
    <property type="match status" value="1"/>
</dbReference>
<feature type="compositionally biased region" description="Basic and acidic residues" evidence="1">
    <location>
        <begin position="35"/>
        <end position="74"/>
    </location>
</feature>
<dbReference type="EMBL" id="JBHSAW010000004">
    <property type="protein sequence ID" value="MFC4095288.1"/>
    <property type="molecule type" value="Genomic_DNA"/>
</dbReference>